<dbReference type="InParanoid" id="G1TYZ8"/>
<keyword evidence="7 13" id="KW-0297">G-protein coupled receptor</keyword>
<comment type="subcellular location">
    <subcellularLocation>
        <location evidence="1">Cell membrane</location>
        <topology evidence="1">Multi-pass membrane protein</topology>
    </subcellularLocation>
</comment>
<dbReference type="InterPro" id="IPR050939">
    <property type="entry name" value="Olfactory_GPCR1"/>
</dbReference>
<dbReference type="InterPro" id="IPR000276">
    <property type="entry name" value="GPCR_Rhodpsn"/>
</dbReference>
<feature type="transmembrane region" description="Helical" evidence="14">
    <location>
        <begin position="338"/>
        <end position="359"/>
    </location>
</feature>
<organism evidence="16 17">
    <name type="scientific">Oryctolagus cuniculus</name>
    <name type="common">Rabbit</name>
    <dbReference type="NCBI Taxonomy" id="9986"/>
    <lineage>
        <taxon>Eukaryota</taxon>
        <taxon>Metazoa</taxon>
        <taxon>Chordata</taxon>
        <taxon>Craniata</taxon>
        <taxon>Vertebrata</taxon>
        <taxon>Euteleostomi</taxon>
        <taxon>Mammalia</taxon>
        <taxon>Eutheria</taxon>
        <taxon>Euarchontoglires</taxon>
        <taxon>Glires</taxon>
        <taxon>Lagomorpha</taxon>
        <taxon>Leporidae</taxon>
        <taxon>Oryctolagus</taxon>
    </lineage>
</organism>
<evidence type="ECO:0000256" key="2">
    <source>
        <dbReference type="ARBA" id="ARBA00022475"/>
    </source>
</evidence>
<evidence type="ECO:0000256" key="6">
    <source>
        <dbReference type="ARBA" id="ARBA00022989"/>
    </source>
</evidence>
<keyword evidence="2" id="KW-1003">Cell membrane</keyword>
<evidence type="ECO:0000259" key="15">
    <source>
        <dbReference type="PROSITE" id="PS50262"/>
    </source>
</evidence>
<keyword evidence="8 14" id="KW-0472">Membrane</keyword>
<dbReference type="CDD" id="cd15224">
    <property type="entry name" value="7tmA_OR6B-like"/>
    <property type="match status" value="1"/>
</dbReference>
<dbReference type="PROSITE" id="PS50262">
    <property type="entry name" value="G_PROTEIN_RECEP_F1_2"/>
    <property type="match status" value="1"/>
</dbReference>
<dbReference type="STRING" id="9986.ENSOCUP00000022316"/>
<feature type="transmembrane region" description="Helical" evidence="14">
    <location>
        <begin position="199"/>
        <end position="220"/>
    </location>
</feature>
<feature type="transmembrane region" description="Helical" evidence="14">
    <location>
        <begin position="371"/>
        <end position="390"/>
    </location>
</feature>
<keyword evidence="9" id="KW-1015">Disulfide bond</keyword>
<name>G1TYZ8_RABIT</name>
<proteinExistence type="inferred from homology"/>
<dbReference type="PRINTS" id="PR00245">
    <property type="entry name" value="OLFACTORYR"/>
</dbReference>
<reference evidence="16 17" key="1">
    <citation type="journal article" date="2011" name="Nature">
        <title>A high-resolution map of human evolutionary constraint using 29 mammals.</title>
        <authorList>
            <person name="Lindblad-Toh K."/>
            <person name="Garber M."/>
            <person name="Zuk O."/>
            <person name="Lin M.F."/>
            <person name="Parker B.J."/>
            <person name="Washietl S."/>
            <person name="Kheradpour P."/>
            <person name="Ernst J."/>
            <person name="Jordan G."/>
            <person name="Mauceli E."/>
            <person name="Ward L.D."/>
            <person name="Lowe C.B."/>
            <person name="Holloway A.K."/>
            <person name="Clamp M."/>
            <person name="Gnerre S."/>
            <person name="Alfoldi J."/>
            <person name="Beal K."/>
            <person name="Chang J."/>
            <person name="Clawson H."/>
            <person name="Cuff J."/>
            <person name="Di Palma F."/>
            <person name="Fitzgerald S."/>
            <person name="Flicek P."/>
            <person name="Guttman M."/>
            <person name="Hubisz M.J."/>
            <person name="Jaffe D.B."/>
            <person name="Jungreis I."/>
            <person name="Kent W.J."/>
            <person name="Kostka D."/>
            <person name="Lara M."/>
            <person name="Martins A.L."/>
            <person name="Massingham T."/>
            <person name="Moltke I."/>
            <person name="Raney B.J."/>
            <person name="Rasmussen M.D."/>
            <person name="Robinson J."/>
            <person name="Stark A."/>
            <person name="Vilella A.J."/>
            <person name="Wen J."/>
            <person name="Xie X."/>
            <person name="Zody M.C."/>
            <person name="Baldwin J."/>
            <person name="Bloom T."/>
            <person name="Chin C.W."/>
            <person name="Heiman D."/>
            <person name="Nicol R."/>
            <person name="Nusbaum C."/>
            <person name="Young S."/>
            <person name="Wilkinson J."/>
            <person name="Worley K.C."/>
            <person name="Kovar C.L."/>
            <person name="Muzny D.M."/>
            <person name="Gibbs R.A."/>
            <person name="Cree A."/>
            <person name="Dihn H.H."/>
            <person name="Fowler G."/>
            <person name="Jhangiani S."/>
            <person name="Joshi V."/>
            <person name="Lee S."/>
            <person name="Lewis L.R."/>
            <person name="Nazareth L.V."/>
            <person name="Okwuonu G."/>
            <person name="Santibanez J."/>
            <person name="Warren W.C."/>
            <person name="Mardis E.R."/>
            <person name="Weinstock G.M."/>
            <person name="Wilson R.K."/>
            <person name="Delehaunty K."/>
            <person name="Dooling D."/>
            <person name="Fronik C."/>
            <person name="Fulton L."/>
            <person name="Fulton B."/>
            <person name="Graves T."/>
            <person name="Minx P."/>
            <person name="Sodergren E."/>
            <person name="Birney E."/>
            <person name="Margulies E.H."/>
            <person name="Herrero J."/>
            <person name="Green E.D."/>
            <person name="Haussler D."/>
            <person name="Siepel A."/>
            <person name="Goldman N."/>
            <person name="Pollard K.S."/>
            <person name="Pedersen J.S."/>
            <person name="Lander E.S."/>
            <person name="Kellis M."/>
        </authorList>
    </citation>
    <scope>NUCLEOTIDE SEQUENCE [LARGE SCALE GENOMIC DNA]</scope>
    <source>
        <strain evidence="16 17">Thorbecke inbred</strain>
    </source>
</reference>
<evidence type="ECO:0000256" key="14">
    <source>
        <dbReference type="SAM" id="Phobius"/>
    </source>
</evidence>
<dbReference type="Gene3D" id="1.20.1070.10">
    <property type="entry name" value="Rhodopsin 7-helix transmembrane proteins"/>
    <property type="match status" value="1"/>
</dbReference>
<comment type="similarity">
    <text evidence="13">Belongs to the G-protein coupled receptor 1 family.</text>
</comment>
<dbReference type="FunCoup" id="G1TYZ8">
    <property type="interactions" value="477"/>
</dbReference>
<keyword evidence="11" id="KW-0325">Glycoprotein</keyword>
<keyword evidence="3" id="KW-0716">Sensory transduction</keyword>
<dbReference type="Proteomes" id="UP000001811">
    <property type="component" value="Chromosome 7"/>
</dbReference>
<dbReference type="GO" id="GO:0004984">
    <property type="term" value="F:olfactory receptor activity"/>
    <property type="evidence" value="ECO:0007669"/>
    <property type="project" value="InterPro"/>
</dbReference>
<evidence type="ECO:0000256" key="12">
    <source>
        <dbReference type="ARBA" id="ARBA00023224"/>
    </source>
</evidence>
<dbReference type="SUPFAM" id="SSF81321">
    <property type="entry name" value="Family A G protein-coupled receptor-like"/>
    <property type="match status" value="1"/>
</dbReference>
<protein>
    <submittedName>
        <fullName evidence="16">Olfactory receptor family 6 subfamily B member 1</fullName>
    </submittedName>
</protein>
<gene>
    <name evidence="16" type="primary">OR6B1</name>
</gene>
<reference evidence="16" key="2">
    <citation type="submission" date="2025-08" db="UniProtKB">
        <authorList>
            <consortium name="Ensembl"/>
        </authorList>
    </citation>
    <scope>IDENTIFICATION</scope>
    <source>
        <strain evidence="16">Thorbecke</strain>
    </source>
</reference>
<reference evidence="16" key="3">
    <citation type="submission" date="2025-09" db="UniProtKB">
        <authorList>
            <consortium name="Ensembl"/>
        </authorList>
    </citation>
    <scope>IDENTIFICATION</scope>
    <source>
        <strain evidence="16">Thorbecke</strain>
    </source>
</reference>
<evidence type="ECO:0000256" key="8">
    <source>
        <dbReference type="ARBA" id="ARBA00023136"/>
    </source>
</evidence>
<evidence type="ECO:0000313" key="17">
    <source>
        <dbReference type="Proteomes" id="UP000001811"/>
    </source>
</evidence>
<accession>G1TYZ8</accession>
<keyword evidence="4 13" id="KW-0812">Transmembrane</keyword>
<dbReference type="GO" id="GO:0005886">
    <property type="term" value="C:plasma membrane"/>
    <property type="evidence" value="ECO:0007669"/>
    <property type="project" value="UniProtKB-SubCell"/>
</dbReference>
<evidence type="ECO:0000256" key="7">
    <source>
        <dbReference type="ARBA" id="ARBA00023040"/>
    </source>
</evidence>
<feature type="transmembrane region" description="Helical" evidence="14">
    <location>
        <begin position="48"/>
        <end position="73"/>
    </location>
</feature>
<evidence type="ECO:0000256" key="1">
    <source>
        <dbReference type="ARBA" id="ARBA00004651"/>
    </source>
</evidence>
<dbReference type="GeneTree" id="ENSGT01140000282520"/>
<dbReference type="eggNOG" id="ENOG502QVH7">
    <property type="taxonomic scope" value="Eukaryota"/>
</dbReference>
<feature type="domain" description="G-protein coupled receptors family 1 profile" evidence="15">
    <location>
        <begin position="141"/>
        <end position="388"/>
    </location>
</feature>
<evidence type="ECO:0000256" key="9">
    <source>
        <dbReference type="ARBA" id="ARBA00023157"/>
    </source>
</evidence>
<dbReference type="EMBL" id="AAGW02058062">
    <property type="status" value="NOT_ANNOTATED_CDS"/>
    <property type="molecule type" value="Genomic_DNA"/>
</dbReference>
<evidence type="ECO:0000313" key="16">
    <source>
        <dbReference type="Ensembl" id="ENSOCUP00000022316.2"/>
    </source>
</evidence>
<dbReference type="Ensembl" id="ENSOCUT00000022156.2">
    <property type="protein sequence ID" value="ENSOCUP00000022316.2"/>
    <property type="gene ID" value="ENSOCUG00000021016.2"/>
</dbReference>
<sequence length="411" mass="46211">MGVLVPGCWKSQLDATSGTHIVLARRTLLSTCSAYQLGNRGVICAHSLLLGLGSGFLISTQHLNLFFLLLLIVESVKSFFSHLNPSEATAPRRSKPCVSNMEVENQTRVTKFILVGFPGNLSMRAAVFLMFLMAYILTMTENVIIILLVQQNRPLHKPMYFFLANLSFLETWYISVTVPKLLFSFWSMSNSISFTHCMIQLYFFIALMCTECVLLAAMAYDRYVAICRPLHYPTIMSHGLCFRLALGSWTIGFGISLAKIYFISRLSFCGPNVINHFFCDISPVLNLSCTDMSMAELVDFVLALIIFLFPLSITVLSYGCILATVLRMPTGKQKAFSTCASHLVVVTIFYSATIFMYARPRAIHAFNMNKIISIFYAIVTPALNPFIYCLRNREVKEALKKLAHCQTIRSD</sequence>
<dbReference type="PROSITE" id="PS00237">
    <property type="entry name" value="G_PROTEIN_RECEP_F1_1"/>
    <property type="match status" value="1"/>
</dbReference>
<evidence type="ECO:0000256" key="3">
    <source>
        <dbReference type="ARBA" id="ARBA00022606"/>
    </source>
</evidence>
<dbReference type="GO" id="GO:0004930">
    <property type="term" value="F:G protein-coupled receptor activity"/>
    <property type="evidence" value="ECO:0007669"/>
    <property type="project" value="UniProtKB-KW"/>
</dbReference>
<dbReference type="InterPro" id="IPR000725">
    <property type="entry name" value="Olfact_rcpt"/>
</dbReference>
<dbReference type="FunFam" id="1.20.1070.10:FF:000001">
    <property type="entry name" value="Olfactory receptor"/>
    <property type="match status" value="1"/>
</dbReference>
<evidence type="ECO:0000256" key="13">
    <source>
        <dbReference type="RuleBase" id="RU000688"/>
    </source>
</evidence>
<dbReference type="InterPro" id="IPR017452">
    <property type="entry name" value="GPCR_Rhodpsn_7TM"/>
</dbReference>
<dbReference type="AlphaFoldDB" id="G1TYZ8"/>
<keyword evidence="5" id="KW-0552">Olfaction</keyword>
<dbReference type="PANTHER" id="PTHR24242:SF253">
    <property type="entry name" value="OLFACTORY RECEPTOR-RELATED"/>
    <property type="match status" value="1"/>
</dbReference>
<keyword evidence="12 13" id="KW-0807">Transducer</keyword>
<dbReference type="Pfam" id="PF13853">
    <property type="entry name" value="7tm_4"/>
    <property type="match status" value="1"/>
</dbReference>
<evidence type="ECO:0000256" key="4">
    <source>
        <dbReference type="ARBA" id="ARBA00022692"/>
    </source>
</evidence>
<dbReference type="PRINTS" id="PR00237">
    <property type="entry name" value="GPCRRHODOPSN"/>
</dbReference>
<keyword evidence="10 13" id="KW-0675">Receptor</keyword>
<evidence type="ECO:0000256" key="11">
    <source>
        <dbReference type="ARBA" id="ARBA00023180"/>
    </source>
</evidence>
<keyword evidence="6 14" id="KW-1133">Transmembrane helix</keyword>
<feature type="transmembrane region" description="Helical" evidence="14">
    <location>
        <begin position="160"/>
        <end position="179"/>
    </location>
</feature>
<dbReference type="PaxDb" id="9986-ENSOCUP00000022316"/>
<feature type="transmembrane region" description="Helical" evidence="14">
    <location>
        <begin position="300"/>
        <end position="326"/>
    </location>
</feature>
<keyword evidence="17" id="KW-1185">Reference proteome</keyword>
<feature type="transmembrane region" description="Helical" evidence="14">
    <location>
        <begin position="240"/>
        <end position="262"/>
    </location>
</feature>
<feature type="transmembrane region" description="Helical" evidence="14">
    <location>
        <begin position="125"/>
        <end position="148"/>
    </location>
</feature>
<dbReference type="HOGENOM" id="CLU_012526_1_0_1"/>
<evidence type="ECO:0000256" key="5">
    <source>
        <dbReference type="ARBA" id="ARBA00022725"/>
    </source>
</evidence>
<evidence type="ECO:0000256" key="10">
    <source>
        <dbReference type="ARBA" id="ARBA00023170"/>
    </source>
</evidence>
<dbReference type="PANTHER" id="PTHR24242">
    <property type="entry name" value="G-PROTEIN COUPLED RECEPTOR"/>
    <property type="match status" value="1"/>
</dbReference>